<accession>A0ABP9WWA4</accession>
<name>A0ABP9WWA4_9CHLR</name>
<evidence type="ECO:0000313" key="3">
    <source>
        <dbReference type="Proteomes" id="UP001428290"/>
    </source>
</evidence>
<reference evidence="2 3" key="1">
    <citation type="submission" date="2024-02" db="EMBL/GenBank/DDBJ databases">
        <title>Herpetosiphon gulosus NBRC 112829.</title>
        <authorList>
            <person name="Ichikawa N."/>
            <person name="Katano-Makiyama Y."/>
            <person name="Hidaka K."/>
        </authorList>
    </citation>
    <scope>NUCLEOTIDE SEQUENCE [LARGE SCALE GENOMIC DNA]</scope>
    <source>
        <strain evidence="2 3">NBRC 112829</strain>
    </source>
</reference>
<protein>
    <submittedName>
        <fullName evidence="2">Uncharacterized protein</fullName>
    </submittedName>
</protein>
<dbReference type="Proteomes" id="UP001428290">
    <property type="component" value="Unassembled WGS sequence"/>
</dbReference>
<feature type="region of interest" description="Disordered" evidence="1">
    <location>
        <begin position="1"/>
        <end position="44"/>
    </location>
</feature>
<evidence type="ECO:0000256" key="1">
    <source>
        <dbReference type="SAM" id="MobiDB-lite"/>
    </source>
</evidence>
<dbReference type="EMBL" id="BAABRU010000001">
    <property type="protein sequence ID" value="GAA5526523.1"/>
    <property type="molecule type" value="Genomic_DNA"/>
</dbReference>
<organism evidence="2 3">
    <name type="scientific">Herpetosiphon gulosus</name>
    <dbReference type="NCBI Taxonomy" id="1973496"/>
    <lineage>
        <taxon>Bacteria</taxon>
        <taxon>Bacillati</taxon>
        <taxon>Chloroflexota</taxon>
        <taxon>Chloroflexia</taxon>
        <taxon>Herpetosiphonales</taxon>
        <taxon>Herpetosiphonaceae</taxon>
        <taxon>Herpetosiphon</taxon>
    </lineage>
</organism>
<comment type="caution">
    <text evidence="2">The sequence shown here is derived from an EMBL/GenBank/DDBJ whole genome shotgun (WGS) entry which is preliminary data.</text>
</comment>
<sequence>MTLSVPHPDPSPTAAGEGRSTRHDCIFPPRLAGRERGLGGEGMQIDGASHPIIVHNLPWKC</sequence>
<gene>
    <name evidence="2" type="ORF">Hgul01_00296</name>
</gene>
<keyword evidence="3" id="KW-1185">Reference proteome</keyword>
<proteinExistence type="predicted"/>
<evidence type="ECO:0000313" key="2">
    <source>
        <dbReference type="EMBL" id="GAA5526523.1"/>
    </source>
</evidence>